<sequence length="58" mass="6847">MCRRDYPRYRYIGRTMEINCQQIFPTQKGSHYIHVRGGETEPYIPVQTEQVDETIAAV</sequence>
<gene>
    <name evidence="1" type="ORF">BDV26DRAFT_276968</name>
</gene>
<keyword evidence="2" id="KW-1185">Reference proteome</keyword>
<evidence type="ECO:0000313" key="2">
    <source>
        <dbReference type="Proteomes" id="UP000326198"/>
    </source>
</evidence>
<dbReference type="Proteomes" id="UP000326198">
    <property type="component" value="Unassembled WGS sequence"/>
</dbReference>
<dbReference type="OrthoDB" id="4505768at2759"/>
<proteinExistence type="predicted"/>
<protein>
    <submittedName>
        <fullName evidence="1">Uncharacterized protein</fullName>
    </submittedName>
</protein>
<name>A0A5N7AM36_9EURO</name>
<accession>A0A5N7AM36</accession>
<reference evidence="1 2" key="1">
    <citation type="submission" date="2019-04" db="EMBL/GenBank/DDBJ databases">
        <title>Friends and foes A comparative genomics studyof 23 Aspergillus species from section Flavi.</title>
        <authorList>
            <consortium name="DOE Joint Genome Institute"/>
            <person name="Kjaerbolling I."/>
            <person name="Vesth T."/>
            <person name="Frisvad J.C."/>
            <person name="Nybo J.L."/>
            <person name="Theobald S."/>
            <person name="Kildgaard S."/>
            <person name="Isbrandt T."/>
            <person name="Kuo A."/>
            <person name="Sato A."/>
            <person name="Lyhne E.K."/>
            <person name="Kogle M.E."/>
            <person name="Wiebenga A."/>
            <person name="Kun R.S."/>
            <person name="Lubbers R.J."/>
            <person name="Makela M.R."/>
            <person name="Barry K."/>
            <person name="Chovatia M."/>
            <person name="Clum A."/>
            <person name="Daum C."/>
            <person name="Haridas S."/>
            <person name="He G."/>
            <person name="LaButti K."/>
            <person name="Lipzen A."/>
            <person name="Mondo S."/>
            <person name="Riley R."/>
            <person name="Salamov A."/>
            <person name="Simmons B.A."/>
            <person name="Magnuson J.K."/>
            <person name="Henrissat B."/>
            <person name="Mortensen U.H."/>
            <person name="Larsen T.O."/>
            <person name="Devries R.P."/>
            <person name="Grigoriev I.V."/>
            <person name="Machida M."/>
            <person name="Baker S.E."/>
            <person name="Andersen M.R."/>
        </authorList>
    </citation>
    <scope>NUCLEOTIDE SEQUENCE [LARGE SCALE GENOMIC DNA]</scope>
    <source>
        <strain evidence="1 2">IBT 29228</strain>
    </source>
</reference>
<evidence type="ECO:0000313" key="1">
    <source>
        <dbReference type="EMBL" id="KAE8370984.1"/>
    </source>
</evidence>
<organism evidence="1 2">
    <name type="scientific">Aspergillus bertholletiae</name>
    <dbReference type="NCBI Taxonomy" id="1226010"/>
    <lineage>
        <taxon>Eukaryota</taxon>
        <taxon>Fungi</taxon>
        <taxon>Dikarya</taxon>
        <taxon>Ascomycota</taxon>
        <taxon>Pezizomycotina</taxon>
        <taxon>Eurotiomycetes</taxon>
        <taxon>Eurotiomycetidae</taxon>
        <taxon>Eurotiales</taxon>
        <taxon>Aspergillaceae</taxon>
        <taxon>Aspergillus</taxon>
        <taxon>Aspergillus subgen. Circumdati</taxon>
    </lineage>
</organism>
<dbReference type="AlphaFoldDB" id="A0A5N7AM36"/>
<dbReference type="EMBL" id="ML736574">
    <property type="protein sequence ID" value="KAE8370984.1"/>
    <property type="molecule type" value="Genomic_DNA"/>
</dbReference>